<sequence length="69" mass="8206">MMAYDVELLREKVKDSGMKIEPLAKAVGLTREGFYKKLDRRTEWKPSQILVLCEYLRLSEDDRQKIFLI</sequence>
<name>A0A929RMJ8_9ACTO</name>
<dbReference type="SUPFAM" id="SSF47413">
    <property type="entry name" value="lambda repressor-like DNA-binding domains"/>
    <property type="match status" value="1"/>
</dbReference>
<proteinExistence type="predicted"/>
<dbReference type="InterPro" id="IPR010982">
    <property type="entry name" value="Lambda_DNA-bd_dom_sf"/>
</dbReference>
<comment type="caution">
    <text evidence="1">The sequence shown here is derived from an EMBL/GenBank/DDBJ whole genome shotgun (WGS) entry which is preliminary data.</text>
</comment>
<dbReference type="GO" id="GO:0003677">
    <property type="term" value="F:DNA binding"/>
    <property type="evidence" value="ECO:0007669"/>
    <property type="project" value="InterPro"/>
</dbReference>
<accession>A0A929RMJ8</accession>
<dbReference type="EMBL" id="JABZGF010000003">
    <property type="protein sequence ID" value="MBF0965645.1"/>
    <property type="molecule type" value="Genomic_DNA"/>
</dbReference>
<gene>
    <name evidence="1" type="ORF">HXK09_00460</name>
</gene>
<evidence type="ECO:0000313" key="1">
    <source>
        <dbReference type="EMBL" id="MBF0965645.1"/>
    </source>
</evidence>
<dbReference type="AlphaFoldDB" id="A0A929RMJ8"/>
<organism evidence="1 2">
    <name type="scientific">Actinomyces bouchesdurhonensis</name>
    <dbReference type="NCBI Taxonomy" id="1852361"/>
    <lineage>
        <taxon>Bacteria</taxon>
        <taxon>Bacillati</taxon>
        <taxon>Actinomycetota</taxon>
        <taxon>Actinomycetes</taxon>
        <taxon>Actinomycetales</taxon>
        <taxon>Actinomycetaceae</taxon>
        <taxon>Actinomyces</taxon>
    </lineage>
</organism>
<dbReference type="Proteomes" id="UP000759246">
    <property type="component" value="Unassembled WGS sequence"/>
</dbReference>
<evidence type="ECO:0000313" key="2">
    <source>
        <dbReference type="Proteomes" id="UP000759246"/>
    </source>
</evidence>
<reference evidence="1" key="1">
    <citation type="submission" date="2020-04" db="EMBL/GenBank/DDBJ databases">
        <title>Deep metagenomics examines the oral microbiome during advanced dental caries in children, revealing novel taxa and co-occurrences with host molecules.</title>
        <authorList>
            <person name="Baker J.L."/>
            <person name="Morton J.T."/>
            <person name="Dinis M."/>
            <person name="Alvarez R."/>
            <person name="Tran N.C."/>
            <person name="Knight R."/>
            <person name="Edlund A."/>
        </authorList>
    </citation>
    <scope>NUCLEOTIDE SEQUENCE</scope>
    <source>
        <strain evidence="1">JCVI_30_bin.13</strain>
    </source>
</reference>
<protein>
    <submittedName>
        <fullName evidence="1">Toxin-antitoxin system, antitoxin component, Xre family protein</fullName>
    </submittedName>
</protein>